<dbReference type="Gene3D" id="3.40.50.1820">
    <property type="entry name" value="alpha/beta hydrolase"/>
    <property type="match status" value="1"/>
</dbReference>
<evidence type="ECO:0000313" key="3">
    <source>
        <dbReference type="EMBL" id="CUO37275.1"/>
    </source>
</evidence>
<evidence type="ECO:0000313" key="7">
    <source>
        <dbReference type="Proteomes" id="UP000095380"/>
    </source>
</evidence>
<dbReference type="Proteomes" id="UP000095380">
    <property type="component" value="Unassembled WGS sequence"/>
</dbReference>
<dbReference type="EMBL" id="CYYM01000038">
    <property type="protein sequence ID" value="CUO77333.1"/>
    <property type="molecule type" value="Genomic_DNA"/>
</dbReference>
<evidence type="ECO:0000313" key="8">
    <source>
        <dbReference type="Proteomes" id="UP000095439"/>
    </source>
</evidence>
<dbReference type="InterPro" id="IPR046879">
    <property type="entry name" value="KANL3/Tex30_Abhydrolase"/>
</dbReference>
<keyword evidence="5" id="KW-0378">Hydrolase</keyword>
<dbReference type="EMBL" id="WWSB01000017">
    <property type="protein sequence ID" value="MZK18853.1"/>
    <property type="molecule type" value="Genomic_DNA"/>
</dbReference>
<dbReference type="RefSeq" id="WP_022415324.1">
    <property type="nucleotide sequence ID" value="NZ_CABIWY010000031.1"/>
</dbReference>
<evidence type="ECO:0000313" key="2">
    <source>
        <dbReference type="EMBL" id="CUN28296.1"/>
    </source>
</evidence>
<evidence type="ECO:0000313" key="4">
    <source>
        <dbReference type="EMBL" id="CUO77333.1"/>
    </source>
</evidence>
<accession>A0A173VNR3</accession>
<protein>
    <submittedName>
        <fullName evidence="5">Alpha/beta hydrolase</fullName>
    </submittedName>
</protein>
<dbReference type="EMBL" id="WWSC01000009">
    <property type="protein sequence ID" value="MZK41768.1"/>
    <property type="molecule type" value="Genomic_DNA"/>
</dbReference>
<dbReference type="EMBL" id="CYXO01000037">
    <property type="protein sequence ID" value="CUN28296.1"/>
    <property type="molecule type" value="Genomic_DNA"/>
</dbReference>
<dbReference type="AlphaFoldDB" id="A0A173VNR3"/>
<dbReference type="InterPro" id="IPR029058">
    <property type="entry name" value="AB_hydrolase_fold"/>
</dbReference>
<reference evidence="7 8" key="1">
    <citation type="submission" date="2015-09" db="EMBL/GenBank/DDBJ databases">
        <authorList>
            <consortium name="Pathogen Informatics"/>
        </authorList>
    </citation>
    <scope>NUCLEOTIDE SEQUENCE [LARGE SCALE GENOMIC DNA]</scope>
    <source>
        <strain evidence="4 7">2789STDY5608851</strain>
        <strain evidence="3 8">2789STDY5608866</strain>
        <strain evidence="2 9">2789STDY5834961</strain>
    </source>
</reference>
<evidence type="ECO:0000313" key="9">
    <source>
        <dbReference type="Proteomes" id="UP000095597"/>
    </source>
</evidence>
<dbReference type="EMBL" id="CYYY01000031">
    <property type="protein sequence ID" value="CUO37275.1"/>
    <property type="molecule type" value="Genomic_DNA"/>
</dbReference>
<dbReference type="Proteomes" id="UP000446719">
    <property type="component" value="Unassembled WGS sequence"/>
</dbReference>
<organism evidence="2 9">
    <name type="scientific">Dorea longicatena</name>
    <dbReference type="NCBI Taxonomy" id="88431"/>
    <lineage>
        <taxon>Bacteria</taxon>
        <taxon>Bacillati</taxon>
        <taxon>Bacillota</taxon>
        <taxon>Clostridia</taxon>
        <taxon>Lachnospirales</taxon>
        <taxon>Lachnospiraceae</taxon>
        <taxon>Dorea</taxon>
    </lineage>
</organism>
<dbReference type="Proteomes" id="UP000472916">
    <property type="component" value="Unassembled WGS sequence"/>
</dbReference>
<proteinExistence type="predicted"/>
<dbReference type="OrthoDB" id="1908495at2"/>
<name>A0A173VNR3_9FIRM</name>
<evidence type="ECO:0000259" key="1">
    <source>
        <dbReference type="Pfam" id="PF20408"/>
    </source>
</evidence>
<dbReference type="Pfam" id="PF20408">
    <property type="entry name" value="Abhydrolase_11"/>
    <property type="match status" value="1"/>
</dbReference>
<evidence type="ECO:0000313" key="5">
    <source>
        <dbReference type="EMBL" id="MZK18853.1"/>
    </source>
</evidence>
<evidence type="ECO:0000313" key="6">
    <source>
        <dbReference type="EMBL" id="MZK41768.1"/>
    </source>
</evidence>
<dbReference type="Proteomes" id="UP000095597">
    <property type="component" value="Unassembled WGS sequence"/>
</dbReference>
<evidence type="ECO:0000313" key="10">
    <source>
        <dbReference type="Proteomes" id="UP000446719"/>
    </source>
</evidence>
<feature type="domain" description="KANL3/Tex30 alpha/beta hydrolase-like" evidence="1">
    <location>
        <begin position="9"/>
        <end position="180"/>
    </location>
</feature>
<sequence>MKLAVFFPGIGYHCDKPLLYYSRKLVQEYGYEKIVTLNYTYDGKNLRGNEEKMRQAFDSLYIQAENSLKEIAFDQYEQILFISKSIGTIIASAYAEAQRIPCRHILYTPLKETYAFGHEAAVAFIGNSDPWSDVKKVADLSEKQNVKIHIYEGANHSLETKSVRDNLDILKDVMEKTSRYMEESKYERY</sequence>
<dbReference type="GO" id="GO:0016787">
    <property type="term" value="F:hydrolase activity"/>
    <property type="evidence" value="ECO:0007669"/>
    <property type="project" value="UniProtKB-KW"/>
</dbReference>
<gene>
    <name evidence="4" type="ORF">ERS852408_02920</name>
    <name evidence="3" type="ORF">ERS852423_03022</name>
    <name evidence="2" type="ORF">ERS852573_03172</name>
    <name evidence="6" type="ORF">GT528_08605</name>
    <name evidence="5" type="ORF">GT565_12185</name>
</gene>
<reference evidence="10 11" key="2">
    <citation type="journal article" date="2019" name="Nat. Med.">
        <title>A library of human gut bacterial isolates paired with longitudinal multiomics data enables mechanistic microbiome research.</title>
        <authorList>
            <person name="Poyet M."/>
            <person name="Groussin M."/>
            <person name="Gibbons S.M."/>
            <person name="Avila-Pacheco J."/>
            <person name="Jiang X."/>
            <person name="Kearney S.M."/>
            <person name="Perrotta A.R."/>
            <person name="Berdy B."/>
            <person name="Zhao S."/>
            <person name="Lieberman T.D."/>
            <person name="Swanson P.K."/>
            <person name="Smith M."/>
            <person name="Roesemann S."/>
            <person name="Alexander J.E."/>
            <person name="Rich S.A."/>
            <person name="Livny J."/>
            <person name="Vlamakis H."/>
            <person name="Clish C."/>
            <person name="Bullock K."/>
            <person name="Deik A."/>
            <person name="Scott J."/>
            <person name="Pierce K.A."/>
            <person name="Xavier R.J."/>
            <person name="Alm E.J."/>
        </authorList>
    </citation>
    <scope>NUCLEOTIDE SEQUENCE [LARGE SCALE GENOMIC DNA]</scope>
    <source>
        <strain evidence="6 11">BIOML-A6</strain>
        <strain evidence="5 10">BIOML-A7</strain>
    </source>
</reference>
<dbReference type="Proteomes" id="UP000095439">
    <property type="component" value="Unassembled WGS sequence"/>
</dbReference>
<evidence type="ECO:0000313" key="11">
    <source>
        <dbReference type="Proteomes" id="UP000472916"/>
    </source>
</evidence>
<dbReference type="SUPFAM" id="SSF53474">
    <property type="entry name" value="alpha/beta-Hydrolases"/>
    <property type="match status" value="1"/>
</dbReference>